<protein>
    <submittedName>
        <fullName evidence="1">Uncharacterized protein</fullName>
    </submittedName>
</protein>
<dbReference type="AlphaFoldDB" id="A0A7S4BLE9"/>
<name>A0A7S4BLE9_CHRCT</name>
<reference evidence="1" key="1">
    <citation type="submission" date="2021-01" db="EMBL/GenBank/DDBJ databases">
        <authorList>
            <person name="Corre E."/>
            <person name="Pelletier E."/>
            <person name="Niang G."/>
            <person name="Scheremetjew M."/>
            <person name="Finn R."/>
            <person name="Kale V."/>
            <person name="Holt S."/>
            <person name="Cochrane G."/>
            <person name="Meng A."/>
            <person name="Brown T."/>
            <person name="Cohen L."/>
        </authorList>
    </citation>
    <scope>NUCLEOTIDE SEQUENCE</scope>
    <source>
        <strain evidence="1">CCMP645</strain>
    </source>
</reference>
<dbReference type="EMBL" id="HBIZ01035138">
    <property type="protein sequence ID" value="CAE0769765.1"/>
    <property type="molecule type" value="Transcribed_RNA"/>
</dbReference>
<organism evidence="1">
    <name type="scientific">Chrysotila carterae</name>
    <name type="common">Marine alga</name>
    <name type="synonym">Syracosphaera carterae</name>
    <dbReference type="NCBI Taxonomy" id="13221"/>
    <lineage>
        <taxon>Eukaryota</taxon>
        <taxon>Haptista</taxon>
        <taxon>Haptophyta</taxon>
        <taxon>Prymnesiophyceae</taxon>
        <taxon>Isochrysidales</taxon>
        <taxon>Isochrysidaceae</taxon>
        <taxon>Chrysotila</taxon>
    </lineage>
</organism>
<proteinExistence type="predicted"/>
<accession>A0A7S4BLE9</accession>
<gene>
    <name evidence="1" type="ORF">PCAR00345_LOCUS22377</name>
</gene>
<sequence length="122" mass="13232">MHARAIGRRQRTHTYARTHVRTHARTHARSLARNATFTPCGGVLFLNPGQCTVQPSTDRCVCPSCVQASEALSTLEDDRTVLYKYVSCMPSVCLLPTARASDCVFAAAISTYVQNAKGGSNT</sequence>
<evidence type="ECO:0000313" key="1">
    <source>
        <dbReference type="EMBL" id="CAE0769765.1"/>
    </source>
</evidence>